<gene>
    <name evidence="1" type="ORF">F4820DRAFT_417724</name>
</gene>
<reference evidence="1 2" key="1">
    <citation type="journal article" date="2022" name="New Phytol.">
        <title>Ecological generalism drives hyperdiversity of secondary metabolite gene clusters in xylarialean endophytes.</title>
        <authorList>
            <person name="Franco M.E.E."/>
            <person name="Wisecaver J.H."/>
            <person name="Arnold A.E."/>
            <person name="Ju Y.M."/>
            <person name="Slot J.C."/>
            <person name="Ahrendt S."/>
            <person name="Moore L.P."/>
            <person name="Eastman K.E."/>
            <person name="Scott K."/>
            <person name="Konkel Z."/>
            <person name="Mondo S.J."/>
            <person name="Kuo A."/>
            <person name="Hayes R.D."/>
            <person name="Haridas S."/>
            <person name="Andreopoulos B."/>
            <person name="Riley R."/>
            <person name="LaButti K."/>
            <person name="Pangilinan J."/>
            <person name="Lipzen A."/>
            <person name="Amirebrahimi M."/>
            <person name="Yan J."/>
            <person name="Adam C."/>
            <person name="Keymanesh K."/>
            <person name="Ng V."/>
            <person name="Louie K."/>
            <person name="Northen T."/>
            <person name="Drula E."/>
            <person name="Henrissat B."/>
            <person name="Hsieh H.M."/>
            <person name="Youens-Clark K."/>
            <person name="Lutzoni F."/>
            <person name="Miadlikowska J."/>
            <person name="Eastwood D.C."/>
            <person name="Hamelin R.C."/>
            <person name="Grigoriev I.V."/>
            <person name="U'Ren J.M."/>
        </authorList>
    </citation>
    <scope>NUCLEOTIDE SEQUENCE [LARGE SCALE GENOMIC DNA]</scope>
    <source>
        <strain evidence="1 2">CBS 119005</strain>
    </source>
</reference>
<accession>A0ACB9Z4J5</accession>
<evidence type="ECO:0000313" key="2">
    <source>
        <dbReference type="Proteomes" id="UP001497700"/>
    </source>
</evidence>
<protein>
    <submittedName>
        <fullName evidence="1">Uncharacterized protein</fullName>
    </submittedName>
</protein>
<comment type="caution">
    <text evidence="1">The sequence shown here is derived from an EMBL/GenBank/DDBJ whole genome shotgun (WGS) entry which is preliminary data.</text>
</comment>
<sequence>MDNSSLQQTIASIVRVSEIARRDMFEPEAMRGNDNTLWQTMGSCIRALSRRYVVSDHPIQFFEAEIHDAWYLFTRASSSIDADHPAQDRLVRLILWARELGVLHRMANGGESQDAVTSQGRIWSDLPFFVPDVQDVWKKTMSPTVPTAHRYNLAAGIARLASLRLCDDAFAECGLEIMKDALETPQELSSSACLLLFGLAHVWLRYAGDQVLLLSLAHLPVHGGWESEASARPIGPLAQDAGIDEEGFSKARFVFWKERLIVLRMEPADEIEVISQCASMITFIWEAYFGSS</sequence>
<evidence type="ECO:0000313" key="1">
    <source>
        <dbReference type="EMBL" id="KAI4866291.1"/>
    </source>
</evidence>
<proteinExistence type="predicted"/>
<keyword evidence="2" id="KW-1185">Reference proteome</keyword>
<organism evidence="1 2">
    <name type="scientific">Hypoxylon rubiginosum</name>
    <dbReference type="NCBI Taxonomy" id="110542"/>
    <lineage>
        <taxon>Eukaryota</taxon>
        <taxon>Fungi</taxon>
        <taxon>Dikarya</taxon>
        <taxon>Ascomycota</taxon>
        <taxon>Pezizomycotina</taxon>
        <taxon>Sordariomycetes</taxon>
        <taxon>Xylariomycetidae</taxon>
        <taxon>Xylariales</taxon>
        <taxon>Hypoxylaceae</taxon>
        <taxon>Hypoxylon</taxon>
    </lineage>
</organism>
<dbReference type="Proteomes" id="UP001497700">
    <property type="component" value="Unassembled WGS sequence"/>
</dbReference>
<name>A0ACB9Z4J5_9PEZI</name>
<dbReference type="EMBL" id="MU393461">
    <property type="protein sequence ID" value="KAI4866291.1"/>
    <property type="molecule type" value="Genomic_DNA"/>
</dbReference>